<reference evidence="15 16" key="1">
    <citation type="submission" date="2019-01" db="EMBL/GenBank/DDBJ databases">
        <title>A draft genome assembly of the solar-powered sea slug Elysia chlorotica.</title>
        <authorList>
            <person name="Cai H."/>
            <person name="Li Q."/>
            <person name="Fang X."/>
            <person name="Li J."/>
            <person name="Curtis N.E."/>
            <person name="Altenburger A."/>
            <person name="Shibata T."/>
            <person name="Feng M."/>
            <person name="Maeda T."/>
            <person name="Schwartz J.A."/>
            <person name="Shigenobu S."/>
            <person name="Lundholm N."/>
            <person name="Nishiyama T."/>
            <person name="Yang H."/>
            <person name="Hasebe M."/>
            <person name="Li S."/>
            <person name="Pierce S.K."/>
            <person name="Wang J."/>
        </authorList>
    </citation>
    <scope>NUCLEOTIDE SEQUENCE [LARGE SCALE GENOMIC DNA]</scope>
    <source>
        <strain evidence="15">EC2010</strain>
        <tissue evidence="15">Whole organism of an adult</tissue>
    </source>
</reference>
<feature type="domain" description="Fucosyltransferase C-terminal" evidence="13">
    <location>
        <begin position="103"/>
        <end position="251"/>
    </location>
</feature>
<evidence type="ECO:0000256" key="9">
    <source>
        <dbReference type="ARBA" id="ARBA00023034"/>
    </source>
</evidence>
<sequence length="255" mass="30001">SFDVCRYNKCKWVDDNTQADAVLFRASSVRNWEIEPFRRKPGQRWVLYTADPAAKMFRLDGSDVGSNFNATATYQLHSDYRRIFGRLQRIKPPALDFEKIFAGKKRQVAWFVSHCDTWSKRELYVERMRRLIPVDIFGACGNLTCEGVEHRKENDRAVCLPMLNEHYKFYLSFENSFCKDYVTEKFFKLFQGVNVIPVVQGGFDYKKNLPSNVFVDSSDFKSPEDLARYLLQLGKDKDRYVNMLKRKATWAFRDV</sequence>
<dbReference type="GO" id="GO:0008417">
    <property type="term" value="F:fucosyltransferase activity"/>
    <property type="evidence" value="ECO:0007669"/>
    <property type="project" value="InterPro"/>
</dbReference>
<keyword evidence="8" id="KW-1133">Transmembrane helix</keyword>
<evidence type="ECO:0000256" key="8">
    <source>
        <dbReference type="ARBA" id="ARBA00022989"/>
    </source>
</evidence>
<comment type="caution">
    <text evidence="15">The sequence shown here is derived from an EMBL/GenBank/DDBJ whole genome shotgun (WGS) entry which is preliminary data.</text>
</comment>
<dbReference type="InterPro" id="IPR031481">
    <property type="entry name" value="Glyco_tran_10_N"/>
</dbReference>
<evidence type="ECO:0000256" key="1">
    <source>
        <dbReference type="ARBA" id="ARBA00004323"/>
    </source>
</evidence>
<keyword evidence="7" id="KW-0735">Signal-anchor</keyword>
<dbReference type="Pfam" id="PF17039">
    <property type="entry name" value="Glyco_tran_10_N"/>
    <property type="match status" value="1"/>
</dbReference>
<evidence type="ECO:0000313" key="16">
    <source>
        <dbReference type="Proteomes" id="UP000271974"/>
    </source>
</evidence>
<accession>A0A433UA26</accession>
<comment type="subcellular location">
    <subcellularLocation>
        <location evidence="1">Golgi apparatus membrane</location>
        <topology evidence="1">Single-pass type II membrane protein</topology>
    </subcellularLocation>
    <subcellularLocation>
        <location evidence="12">Golgi apparatus</location>
        <location evidence="12">Golgi stack membrane</location>
        <topology evidence="12">Single-pass type II membrane protein</topology>
    </subcellularLocation>
</comment>
<keyword evidence="11" id="KW-0325">Glycoprotein</keyword>
<evidence type="ECO:0000256" key="5">
    <source>
        <dbReference type="ARBA" id="ARBA00022679"/>
    </source>
</evidence>
<evidence type="ECO:0000256" key="2">
    <source>
        <dbReference type="ARBA" id="ARBA00004922"/>
    </source>
</evidence>
<comment type="similarity">
    <text evidence="3 12">Belongs to the glycosyltransferase 10 family.</text>
</comment>
<dbReference type="Gene3D" id="3.40.50.11660">
    <property type="entry name" value="Glycosyl transferase family 10, C-terminal domain"/>
    <property type="match status" value="1"/>
</dbReference>
<keyword evidence="10" id="KW-0472">Membrane</keyword>
<dbReference type="InterPro" id="IPR038577">
    <property type="entry name" value="GT10-like_C_sf"/>
</dbReference>
<keyword evidence="9 12" id="KW-0333">Golgi apparatus</keyword>
<dbReference type="GO" id="GO:0000139">
    <property type="term" value="C:Golgi membrane"/>
    <property type="evidence" value="ECO:0007669"/>
    <property type="project" value="UniProtKB-SubCell"/>
</dbReference>
<feature type="non-terminal residue" evidence="15">
    <location>
        <position position="255"/>
    </location>
</feature>
<dbReference type="InterPro" id="IPR055270">
    <property type="entry name" value="Glyco_tran_10_C"/>
</dbReference>
<evidence type="ECO:0000256" key="7">
    <source>
        <dbReference type="ARBA" id="ARBA00022968"/>
    </source>
</evidence>
<dbReference type="FunFam" id="3.40.50.11660:FF:000002">
    <property type="entry name" value="Alpha-(1,3)-fucosyltransferase"/>
    <property type="match status" value="1"/>
</dbReference>
<keyword evidence="6 12" id="KW-0812">Transmembrane</keyword>
<dbReference type="PANTHER" id="PTHR48438">
    <property type="entry name" value="ALPHA-(1,3)-FUCOSYLTRANSFERASE C-RELATED"/>
    <property type="match status" value="1"/>
</dbReference>
<keyword evidence="16" id="KW-1185">Reference proteome</keyword>
<evidence type="ECO:0000256" key="3">
    <source>
        <dbReference type="ARBA" id="ARBA00008919"/>
    </source>
</evidence>
<dbReference type="InterPro" id="IPR001503">
    <property type="entry name" value="Glyco_trans_10"/>
</dbReference>
<dbReference type="GO" id="GO:0032580">
    <property type="term" value="C:Golgi cisterna membrane"/>
    <property type="evidence" value="ECO:0007669"/>
    <property type="project" value="UniProtKB-SubCell"/>
</dbReference>
<protein>
    <recommendedName>
        <fullName evidence="12">Fucosyltransferase</fullName>
        <ecNumber evidence="12">2.4.1.-</ecNumber>
    </recommendedName>
</protein>
<comment type="pathway">
    <text evidence="2">Protein modification; protein glycosylation.</text>
</comment>
<gene>
    <name evidence="15" type="ORF">EGW08_001561</name>
</gene>
<evidence type="ECO:0000256" key="6">
    <source>
        <dbReference type="ARBA" id="ARBA00022692"/>
    </source>
</evidence>
<organism evidence="15 16">
    <name type="scientific">Elysia chlorotica</name>
    <name type="common">Eastern emerald elysia</name>
    <name type="synonym">Sea slug</name>
    <dbReference type="NCBI Taxonomy" id="188477"/>
    <lineage>
        <taxon>Eukaryota</taxon>
        <taxon>Metazoa</taxon>
        <taxon>Spiralia</taxon>
        <taxon>Lophotrochozoa</taxon>
        <taxon>Mollusca</taxon>
        <taxon>Gastropoda</taxon>
        <taxon>Heterobranchia</taxon>
        <taxon>Euthyneura</taxon>
        <taxon>Panpulmonata</taxon>
        <taxon>Sacoglossa</taxon>
        <taxon>Placobranchoidea</taxon>
        <taxon>Plakobranchidae</taxon>
        <taxon>Elysia</taxon>
    </lineage>
</organism>
<feature type="domain" description="Fucosyltransferase N-terminal" evidence="14">
    <location>
        <begin position="6"/>
        <end position="81"/>
    </location>
</feature>
<name>A0A433UA26_ELYCH</name>
<evidence type="ECO:0000259" key="14">
    <source>
        <dbReference type="Pfam" id="PF17039"/>
    </source>
</evidence>
<evidence type="ECO:0000259" key="13">
    <source>
        <dbReference type="Pfam" id="PF00852"/>
    </source>
</evidence>
<dbReference type="PANTHER" id="PTHR48438:SF1">
    <property type="entry name" value="ALPHA-(1,3)-FUCOSYLTRANSFERASE C-RELATED"/>
    <property type="match status" value="1"/>
</dbReference>
<dbReference type="Pfam" id="PF00852">
    <property type="entry name" value="Glyco_transf_10"/>
    <property type="match status" value="1"/>
</dbReference>
<dbReference type="OrthoDB" id="6129725at2759"/>
<dbReference type="UniPathway" id="UPA00378"/>
<evidence type="ECO:0000256" key="11">
    <source>
        <dbReference type="ARBA" id="ARBA00023180"/>
    </source>
</evidence>
<feature type="non-terminal residue" evidence="15">
    <location>
        <position position="1"/>
    </location>
</feature>
<keyword evidence="5 12" id="KW-0808">Transferase</keyword>
<dbReference type="AlphaFoldDB" id="A0A433UA26"/>
<keyword evidence="4 12" id="KW-0328">Glycosyltransferase</keyword>
<dbReference type="EC" id="2.4.1.-" evidence="12"/>
<evidence type="ECO:0000256" key="4">
    <source>
        <dbReference type="ARBA" id="ARBA00022676"/>
    </source>
</evidence>
<evidence type="ECO:0000313" key="15">
    <source>
        <dbReference type="EMBL" id="RUS90661.1"/>
    </source>
</evidence>
<dbReference type="Proteomes" id="UP000271974">
    <property type="component" value="Unassembled WGS sequence"/>
</dbReference>
<proteinExistence type="inferred from homology"/>
<evidence type="ECO:0000256" key="10">
    <source>
        <dbReference type="ARBA" id="ARBA00023136"/>
    </source>
</evidence>
<dbReference type="SUPFAM" id="SSF53756">
    <property type="entry name" value="UDP-Glycosyltransferase/glycogen phosphorylase"/>
    <property type="match status" value="1"/>
</dbReference>
<dbReference type="EMBL" id="RQTK01000027">
    <property type="protein sequence ID" value="RUS90661.1"/>
    <property type="molecule type" value="Genomic_DNA"/>
</dbReference>
<evidence type="ECO:0000256" key="12">
    <source>
        <dbReference type="RuleBase" id="RU003832"/>
    </source>
</evidence>